<dbReference type="Gene3D" id="3.40.33.10">
    <property type="entry name" value="CAP"/>
    <property type="match status" value="1"/>
</dbReference>
<dbReference type="InterPro" id="IPR014044">
    <property type="entry name" value="CAP_dom"/>
</dbReference>
<dbReference type="RefSeq" id="WP_377472317.1">
    <property type="nucleotide sequence ID" value="NZ_JBHLWN010000077.1"/>
</dbReference>
<dbReference type="SUPFAM" id="SSF55383">
    <property type="entry name" value="Copper amine oxidase, domain N"/>
    <property type="match status" value="2"/>
</dbReference>
<dbReference type="SUPFAM" id="SSF55797">
    <property type="entry name" value="PR-1-like"/>
    <property type="match status" value="1"/>
</dbReference>
<keyword evidence="1" id="KW-0732">Signal</keyword>
<sequence length="548" mass="60648">MKKRWTSRLLGLAALWLALSLFAVPATRAEASITFYVNEFPKGKIGIAKPSIGVTMDLIGNSMTPLSYKLQINGSDVPVTFTGDRFVYTSKEIMASGTYKARLEVQYPGYEPIVRSWEFTIVPNPLTELPSTYSDEQKQGINAVNDYRLIYGLPALPVSAELMAAAQKHAEYLNTNQDRIDLETVSMHNEDPSLPGYTGKTVAERKQFVGYMYGMGEDVAYSSGSIVEAVDQLFDAPYHRTPFLDPSSIAIGIAKVGPFTVIEFGNHHTEEPRMIVSPAPGDAYVPIQFDGNEEPDPLRMHTSSKYPVGYPIMAAVSGENIKRVTLSSAKLTDEQGREIKLLNNSPATDEALDVEVIMMPEKPLNYDSSYKMKVKLIAELRNGGTQAFEQEWTFHTEPLDGLGKRNLHSYAENYKRKMTADKNPVSHIAVFGLNDSEYVLDNVTFPMKVKPYIENGTSYLWVRDLAQALGAAVDWDEANMAAIYTKNGRSIKLYTTKAMVAVDGKDQPTDAPAKLIEGNTMVPVRLISEVLGATVEYNSAAHSVTIKY</sequence>
<dbReference type="EMBL" id="JBHLWN010000077">
    <property type="protein sequence ID" value="MFC0214892.1"/>
    <property type="molecule type" value="Genomic_DNA"/>
</dbReference>
<keyword evidence="5" id="KW-1185">Reference proteome</keyword>
<dbReference type="InterPro" id="IPR012854">
    <property type="entry name" value="Cu_amine_oxidase-like_N"/>
</dbReference>
<dbReference type="Gene3D" id="3.30.457.10">
    <property type="entry name" value="Copper amine oxidase-like, N-terminal domain"/>
    <property type="match status" value="1"/>
</dbReference>
<name>A0ABV6DQJ5_9BACL</name>
<dbReference type="CDD" id="cd05379">
    <property type="entry name" value="CAP_bacterial"/>
    <property type="match status" value="1"/>
</dbReference>
<feature type="signal peptide" evidence="1">
    <location>
        <begin position="1"/>
        <end position="23"/>
    </location>
</feature>
<reference evidence="4 5" key="1">
    <citation type="submission" date="2024-09" db="EMBL/GenBank/DDBJ databases">
        <authorList>
            <person name="Sun Q."/>
            <person name="Mori K."/>
        </authorList>
    </citation>
    <scope>NUCLEOTIDE SEQUENCE [LARGE SCALE GENOMIC DNA]</scope>
    <source>
        <strain evidence="4 5">CCM 7759</strain>
    </source>
</reference>
<accession>A0ABV6DQJ5</accession>
<dbReference type="InterPro" id="IPR036582">
    <property type="entry name" value="Mao_N_sf"/>
</dbReference>
<gene>
    <name evidence="4" type="ORF">ACFFK0_21010</name>
</gene>
<feature type="domain" description="Copper amine oxidase-like N-terminal" evidence="3">
    <location>
        <begin position="440"/>
        <end position="546"/>
    </location>
</feature>
<dbReference type="Pfam" id="PF00188">
    <property type="entry name" value="CAP"/>
    <property type="match status" value="1"/>
</dbReference>
<evidence type="ECO:0000259" key="3">
    <source>
        <dbReference type="Pfam" id="PF07833"/>
    </source>
</evidence>
<comment type="caution">
    <text evidence="4">The sequence shown here is derived from an EMBL/GenBank/DDBJ whole genome shotgun (WGS) entry which is preliminary data.</text>
</comment>
<dbReference type="InterPro" id="IPR035940">
    <property type="entry name" value="CAP_sf"/>
</dbReference>
<evidence type="ECO:0000313" key="4">
    <source>
        <dbReference type="EMBL" id="MFC0214892.1"/>
    </source>
</evidence>
<feature type="chain" id="PRO_5045887374" evidence="1">
    <location>
        <begin position="24"/>
        <end position="548"/>
    </location>
</feature>
<dbReference type="Pfam" id="PF07833">
    <property type="entry name" value="Cu_amine_oxidN1"/>
    <property type="match status" value="1"/>
</dbReference>
<protein>
    <submittedName>
        <fullName evidence="4">Stalk domain-containing protein</fullName>
    </submittedName>
</protein>
<organism evidence="4 5">
    <name type="scientific">Paenibacillus chartarius</name>
    <dbReference type="NCBI Taxonomy" id="747481"/>
    <lineage>
        <taxon>Bacteria</taxon>
        <taxon>Bacillati</taxon>
        <taxon>Bacillota</taxon>
        <taxon>Bacilli</taxon>
        <taxon>Bacillales</taxon>
        <taxon>Paenibacillaceae</taxon>
        <taxon>Paenibacillus</taxon>
    </lineage>
</organism>
<evidence type="ECO:0000259" key="2">
    <source>
        <dbReference type="Pfam" id="PF00188"/>
    </source>
</evidence>
<evidence type="ECO:0000313" key="5">
    <source>
        <dbReference type="Proteomes" id="UP001589776"/>
    </source>
</evidence>
<proteinExistence type="predicted"/>
<dbReference type="Proteomes" id="UP001589776">
    <property type="component" value="Unassembled WGS sequence"/>
</dbReference>
<evidence type="ECO:0000256" key="1">
    <source>
        <dbReference type="SAM" id="SignalP"/>
    </source>
</evidence>
<feature type="domain" description="SCP" evidence="2">
    <location>
        <begin position="142"/>
        <end position="255"/>
    </location>
</feature>